<keyword evidence="2" id="KW-1185">Reference proteome</keyword>
<proteinExistence type="predicted"/>
<protein>
    <submittedName>
        <fullName evidence="1">Uncharacterized protein</fullName>
    </submittedName>
</protein>
<organism evidence="1 2">
    <name type="scientific">Caerostris darwini</name>
    <dbReference type="NCBI Taxonomy" id="1538125"/>
    <lineage>
        <taxon>Eukaryota</taxon>
        <taxon>Metazoa</taxon>
        <taxon>Ecdysozoa</taxon>
        <taxon>Arthropoda</taxon>
        <taxon>Chelicerata</taxon>
        <taxon>Arachnida</taxon>
        <taxon>Araneae</taxon>
        <taxon>Araneomorphae</taxon>
        <taxon>Entelegynae</taxon>
        <taxon>Araneoidea</taxon>
        <taxon>Araneidae</taxon>
        <taxon>Caerostris</taxon>
    </lineage>
</organism>
<reference evidence="1 2" key="1">
    <citation type="submission" date="2021-06" db="EMBL/GenBank/DDBJ databases">
        <title>Caerostris darwini draft genome.</title>
        <authorList>
            <person name="Kono N."/>
            <person name="Arakawa K."/>
        </authorList>
    </citation>
    <scope>NUCLEOTIDE SEQUENCE [LARGE SCALE GENOMIC DNA]</scope>
</reference>
<accession>A0AAV4N7K0</accession>
<gene>
    <name evidence="1" type="ORF">CDAR_481421</name>
</gene>
<sequence>MTCATSNTSYMDYSSEGDLNFKSLHETLENLQIAAKHGTQSFTLKSEVPEGAIPRAHPRYHVVLIGRC</sequence>
<comment type="caution">
    <text evidence="1">The sequence shown here is derived from an EMBL/GenBank/DDBJ whole genome shotgun (WGS) entry which is preliminary data.</text>
</comment>
<dbReference type="AlphaFoldDB" id="A0AAV4N7K0"/>
<dbReference type="Proteomes" id="UP001054837">
    <property type="component" value="Unassembled WGS sequence"/>
</dbReference>
<evidence type="ECO:0000313" key="1">
    <source>
        <dbReference type="EMBL" id="GIX80785.1"/>
    </source>
</evidence>
<dbReference type="EMBL" id="BPLQ01001323">
    <property type="protein sequence ID" value="GIX80785.1"/>
    <property type="molecule type" value="Genomic_DNA"/>
</dbReference>
<evidence type="ECO:0000313" key="2">
    <source>
        <dbReference type="Proteomes" id="UP001054837"/>
    </source>
</evidence>
<name>A0AAV4N7K0_9ARAC</name>